<dbReference type="EMBL" id="JAABNT010000011">
    <property type="protein sequence ID" value="NEK24040.1"/>
    <property type="molecule type" value="Genomic_DNA"/>
</dbReference>
<evidence type="ECO:0000313" key="1">
    <source>
        <dbReference type="EMBL" id="NEK24040.1"/>
    </source>
</evidence>
<dbReference type="AlphaFoldDB" id="A0A6P0CF77"/>
<keyword evidence="2" id="KW-1185">Reference proteome</keyword>
<proteinExistence type="predicted"/>
<protein>
    <submittedName>
        <fullName evidence="1">DUF938 domain-containing protein</fullName>
    </submittedName>
</protein>
<reference evidence="1 2" key="1">
    <citation type="submission" date="2020-01" db="EMBL/GenBank/DDBJ databases">
        <title>Sulfitobacter sediminilitoris sp. nov., isolated from a tidal flat.</title>
        <authorList>
            <person name="Park S."/>
            <person name="Yoon J.-H."/>
        </authorList>
    </citation>
    <scope>NUCLEOTIDE SEQUENCE [LARGE SCALE GENOMIC DNA]</scope>
    <source>
        <strain evidence="1 2">JBTF-M27</strain>
    </source>
</reference>
<evidence type="ECO:0000313" key="2">
    <source>
        <dbReference type="Proteomes" id="UP000468591"/>
    </source>
</evidence>
<dbReference type="Pfam" id="PF06080">
    <property type="entry name" value="DUF938"/>
    <property type="match status" value="1"/>
</dbReference>
<dbReference type="InterPro" id="IPR010342">
    <property type="entry name" value="DUF938"/>
</dbReference>
<gene>
    <name evidence="1" type="ORF">GV827_16740</name>
</gene>
<name>A0A6P0CF77_9RHOB</name>
<dbReference type="InterPro" id="IPR029063">
    <property type="entry name" value="SAM-dependent_MTases_sf"/>
</dbReference>
<organism evidence="1 2">
    <name type="scientific">Sulfitobacter sediminilitoris</name>
    <dbReference type="NCBI Taxonomy" id="2698830"/>
    <lineage>
        <taxon>Bacteria</taxon>
        <taxon>Pseudomonadati</taxon>
        <taxon>Pseudomonadota</taxon>
        <taxon>Alphaproteobacteria</taxon>
        <taxon>Rhodobacterales</taxon>
        <taxon>Roseobacteraceae</taxon>
        <taxon>Sulfitobacter</taxon>
    </lineage>
</organism>
<dbReference type="PANTHER" id="PTHR20974:SF0">
    <property type="entry name" value="UPF0585 PROTEIN CG18661"/>
    <property type="match status" value="1"/>
</dbReference>
<dbReference type="Proteomes" id="UP000468591">
    <property type="component" value="Unassembled WGS sequence"/>
</dbReference>
<dbReference type="Gene3D" id="3.40.50.150">
    <property type="entry name" value="Vaccinia Virus protein VP39"/>
    <property type="match status" value="1"/>
</dbReference>
<comment type="caution">
    <text evidence="1">The sequence shown here is derived from an EMBL/GenBank/DDBJ whole genome shotgun (WGS) entry which is preliminary data.</text>
</comment>
<accession>A0A6P0CF77</accession>
<dbReference type="RefSeq" id="WP_164354963.1">
    <property type="nucleotide sequence ID" value="NZ_JAABNT010000011.1"/>
</dbReference>
<dbReference type="PANTHER" id="PTHR20974">
    <property type="entry name" value="UPF0585 PROTEIN CG18661"/>
    <property type="match status" value="1"/>
</dbReference>
<sequence length="218" mass="23113">MTRTLPSTASVPEAVEGAKLHAPAAARNAAAITAFLAQVAPAQGTALEIASGTGQHVSAFAAAMPRLRWHPTDIDPDRRRSIDAYVADARLDNVAPALHLDATQAGWSTNHGPKDMILLINLLHLIGKNEALTLIAEAAQALASGGVLVLYGPFSREGVLTSDGDKWFDAQLRRADPAIAYKDTFDMTGWLENAGLRVDAPHEMPANNLAFVARKPAP</sequence>
<dbReference type="SUPFAM" id="SSF53335">
    <property type="entry name" value="S-adenosyl-L-methionine-dependent methyltransferases"/>
    <property type="match status" value="1"/>
</dbReference>